<dbReference type="OrthoDB" id="96314at2759"/>
<evidence type="ECO:0000256" key="5">
    <source>
        <dbReference type="ARBA" id="ARBA00023180"/>
    </source>
</evidence>
<keyword evidence="3 7" id="KW-0732">Signal</keyword>
<dbReference type="PROSITE" id="PS00523">
    <property type="entry name" value="SULFATASE_1"/>
    <property type="match status" value="1"/>
</dbReference>
<dbReference type="PANTHER" id="PTHR43108">
    <property type="entry name" value="N-ACETYLGLUCOSAMINE-6-SULFATASE FAMILY MEMBER"/>
    <property type="match status" value="1"/>
</dbReference>
<keyword evidence="10" id="KW-1185">Reference proteome</keyword>
<evidence type="ECO:0000256" key="7">
    <source>
        <dbReference type="SAM" id="SignalP"/>
    </source>
</evidence>
<dbReference type="SUPFAM" id="SSF53649">
    <property type="entry name" value="Alkaline phosphatase-like"/>
    <property type="match status" value="1"/>
</dbReference>
<dbReference type="EMBL" id="CAJPEX010000643">
    <property type="protein sequence ID" value="CAG0916669.1"/>
    <property type="molecule type" value="Genomic_DNA"/>
</dbReference>
<proteinExistence type="inferred from homology"/>
<comment type="PTM">
    <text evidence="6">The conversion to 3-oxoalanine (also known as C-formylglycine, FGly), of a serine or cysteine residue in prokaryotes and of a cysteine residue in eukaryotes, is critical for catalytic activity.</text>
</comment>
<dbReference type="InterPro" id="IPR000917">
    <property type="entry name" value="Sulfatase_N"/>
</dbReference>
<sequence>MTQIVRLFAGILPTIVLSPVLVAPAFNFDGMNSDVDGQEQYRGVVYRGSEEDEFDREYKGSLFRSNGIPPNIVFILADDLDLTLEGMTPLEKTKEILGSGGATFSNMFATTPICCPSRSSILTGQYQHNHQVLNNSIPGNCYGDTWRAVHEEKFSFAPYLKSMGYTTFYAGKYLNQYGHERAGGIRRIPIGWDHWAGLVGNSVYYNYTLSVDGNPEEHGDRPDEDYLTNVIKNKSLDFLAKYEPETNGPLFMFIAPPAPHAPYTPEPKYEKAYSYVRALRTPNFNTDNVDDKHWLLRQGPHPLPAGVVDEVDEFFRDRWRSLLSVDDLVSDVYNSLAEKGMIDNTFIVFTSDHGYHLGQFSQPIDKRQPYEFDIRVPLYVRGPGVEAGSTRNEVVLNIDLAPTFMQMAGLQPLKSMDGESFLPHMSRKLGNHGLIPDGRKLFLVEYHGEGSKMVNEQCTDDTNMEGCRPDLACKCQDSTNNTYACIRNVEEHLDFLYCQFQDMEHFEEFYDIRHDPYQLVNQAGSLQGGWRKDFRKALKSLSQCFGVECHQLSGASFDRQVPMAELMHNPMNSR</sequence>
<evidence type="ECO:0000313" key="9">
    <source>
        <dbReference type="EMBL" id="CAD7276517.1"/>
    </source>
</evidence>
<organism evidence="9">
    <name type="scientific">Notodromas monacha</name>
    <dbReference type="NCBI Taxonomy" id="399045"/>
    <lineage>
        <taxon>Eukaryota</taxon>
        <taxon>Metazoa</taxon>
        <taxon>Ecdysozoa</taxon>
        <taxon>Arthropoda</taxon>
        <taxon>Crustacea</taxon>
        <taxon>Oligostraca</taxon>
        <taxon>Ostracoda</taxon>
        <taxon>Podocopa</taxon>
        <taxon>Podocopida</taxon>
        <taxon>Cypridocopina</taxon>
        <taxon>Cypridoidea</taxon>
        <taxon>Cyprididae</taxon>
        <taxon>Notodromas</taxon>
    </lineage>
</organism>
<dbReference type="Pfam" id="PF00884">
    <property type="entry name" value="Sulfatase"/>
    <property type="match status" value="1"/>
</dbReference>
<name>A0A7R9GD88_9CRUS</name>
<comment type="cofactor">
    <cofactor evidence="1">
        <name>Ca(2+)</name>
        <dbReference type="ChEBI" id="CHEBI:29108"/>
    </cofactor>
</comment>
<dbReference type="EMBL" id="OA882680">
    <property type="protein sequence ID" value="CAD7276517.1"/>
    <property type="molecule type" value="Genomic_DNA"/>
</dbReference>
<keyword evidence="5" id="KW-0325">Glycoprotein</keyword>
<reference evidence="9" key="1">
    <citation type="submission" date="2020-11" db="EMBL/GenBank/DDBJ databases">
        <authorList>
            <person name="Tran Van P."/>
        </authorList>
    </citation>
    <scope>NUCLEOTIDE SEQUENCE</scope>
</reference>
<dbReference type="PIRSF" id="PIRSF036666">
    <property type="entry name" value="G6S"/>
    <property type="match status" value="1"/>
</dbReference>
<dbReference type="GO" id="GO:0005539">
    <property type="term" value="F:glycosaminoglycan binding"/>
    <property type="evidence" value="ECO:0007669"/>
    <property type="project" value="TreeGrafter"/>
</dbReference>
<accession>A0A7R9GD88</accession>
<evidence type="ECO:0000256" key="3">
    <source>
        <dbReference type="ARBA" id="ARBA00022729"/>
    </source>
</evidence>
<evidence type="ECO:0000256" key="2">
    <source>
        <dbReference type="ARBA" id="ARBA00008779"/>
    </source>
</evidence>
<dbReference type="Gene3D" id="3.40.720.10">
    <property type="entry name" value="Alkaline Phosphatase, subunit A"/>
    <property type="match status" value="1"/>
</dbReference>
<evidence type="ECO:0000313" key="10">
    <source>
        <dbReference type="Proteomes" id="UP000678499"/>
    </source>
</evidence>
<dbReference type="PANTHER" id="PTHR43108:SF8">
    <property type="entry name" value="SD21168P"/>
    <property type="match status" value="1"/>
</dbReference>
<dbReference type="AlphaFoldDB" id="A0A7R9GD88"/>
<protein>
    <recommendedName>
        <fullName evidence="8">Sulfatase N-terminal domain-containing protein</fullName>
    </recommendedName>
</protein>
<keyword evidence="4" id="KW-0378">Hydrolase</keyword>
<gene>
    <name evidence="9" type="ORF">NMOB1V02_LOCUS4276</name>
</gene>
<evidence type="ECO:0000256" key="6">
    <source>
        <dbReference type="PIRSR" id="PIRSR036666-50"/>
    </source>
</evidence>
<feature type="chain" id="PRO_5036210739" description="Sulfatase N-terminal domain-containing protein" evidence="7">
    <location>
        <begin position="26"/>
        <end position="574"/>
    </location>
</feature>
<feature type="modified residue" description="3-oxoalanine (Cys)" evidence="6">
    <location>
        <position position="114"/>
    </location>
</feature>
<feature type="domain" description="Sulfatase N-terminal" evidence="8">
    <location>
        <begin position="70"/>
        <end position="409"/>
    </location>
</feature>
<dbReference type="InterPro" id="IPR012251">
    <property type="entry name" value="GlcNAc_6-SO4ase"/>
</dbReference>
<dbReference type="InterPro" id="IPR017850">
    <property type="entry name" value="Alkaline_phosphatase_core_sf"/>
</dbReference>
<dbReference type="Proteomes" id="UP000678499">
    <property type="component" value="Unassembled WGS sequence"/>
</dbReference>
<evidence type="ECO:0000256" key="1">
    <source>
        <dbReference type="ARBA" id="ARBA00001913"/>
    </source>
</evidence>
<dbReference type="InterPro" id="IPR024607">
    <property type="entry name" value="Sulfatase_CS"/>
</dbReference>
<evidence type="ECO:0000259" key="8">
    <source>
        <dbReference type="Pfam" id="PF00884"/>
    </source>
</evidence>
<dbReference type="CDD" id="cd16147">
    <property type="entry name" value="G6S"/>
    <property type="match status" value="1"/>
</dbReference>
<dbReference type="GO" id="GO:0008449">
    <property type="term" value="F:N-acetylglucosamine-6-sulfatase activity"/>
    <property type="evidence" value="ECO:0007669"/>
    <property type="project" value="InterPro"/>
</dbReference>
<evidence type="ECO:0000256" key="4">
    <source>
        <dbReference type="ARBA" id="ARBA00022801"/>
    </source>
</evidence>
<dbReference type="PROSITE" id="PS00149">
    <property type="entry name" value="SULFATASE_2"/>
    <property type="match status" value="1"/>
</dbReference>
<dbReference type="GO" id="GO:0030203">
    <property type="term" value="P:glycosaminoglycan metabolic process"/>
    <property type="evidence" value="ECO:0007669"/>
    <property type="project" value="InterPro"/>
</dbReference>
<comment type="similarity">
    <text evidence="2">Belongs to the sulfatase family.</text>
</comment>
<feature type="signal peptide" evidence="7">
    <location>
        <begin position="1"/>
        <end position="25"/>
    </location>
</feature>